<accession>C2XU41</accession>
<evidence type="ECO:0008006" key="2">
    <source>
        <dbReference type="Google" id="ProtNLM"/>
    </source>
</evidence>
<comment type="caution">
    <text evidence="1">The sequence shown here is derived from an EMBL/GenBank/DDBJ whole genome shotgun (WGS) entry which is preliminary data.</text>
</comment>
<proteinExistence type="predicted"/>
<organism evidence="1">
    <name type="scientific">Bacillus mycoides</name>
    <dbReference type="NCBI Taxonomy" id="1405"/>
    <lineage>
        <taxon>Bacteria</taxon>
        <taxon>Bacillati</taxon>
        <taxon>Bacillota</taxon>
        <taxon>Bacilli</taxon>
        <taxon>Bacillales</taxon>
        <taxon>Bacillaceae</taxon>
        <taxon>Bacillus</taxon>
        <taxon>Bacillus cereus group</taxon>
    </lineage>
</organism>
<dbReference type="EMBL" id="ACMP01000068">
    <property type="protein sequence ID" value="EEL70758.1"/>
    <property type="molecule type" value="Genomic_DNA"/>
</dbReference>
<protein>
    <recommendedName>
        <fullName evidence="2">Apea-like HEPN domain-containing protein</fullName>
    </recommendedName>
</protein>
<evidence type="ECO:0000313" key="1">
    <source>
        <dbReference type="EMBL" id="EEL70758.1"/>
    </source>
</evidence>
<dbReference type="Proteomes" id="UP000001753">
    <property type="component" value="Chromosome"/>
</dbReference>
<dbReference type="HOGENOM" id="CLU_737042_0_0_9"/>
<sequence length="389" mass="45038">MIHKEFIKKCGGDEMKVVVPIKKLVSDEDFTLNNVEFIANDNIEEYLRGLKVRGDYPLTRNTMLPSLVGFDFDWYYGGMLAIYEIPIMDEQEIFLSHERLITFIRNITEKVNRTLDLIRVFLCNVTDQEKLPSYPGICNEGFSSILLVNNNNEYIPFVCKIHTLSVVEGLGLYLDDTSSYTEDPLYNILYGDVGTCYVFDIIRQAVKRLNQSMYIPDPNSRFVYLMSTLEVICSPEYIGFSEVRKIIAAIICSDKDLYLKFGDKLRELSEIHRTNVVHNGKDIFEEQFENMNKNLLLLQSIIVKCIYGLIKSGAKSEEEFFDFIEMKKSKLDVQPNQKLNKAELIHNILESYNGQVIELENDVWVKVLNNLNKSFLKEIMEGKVKIENN</sequence>
<reference evidence="1" key="1">
    <citation type="journal article" date="2012" name="Genome Res.">
        <title>Genomic characterization of the Bacillus cereus sensu lato species: Backdrop to the evolution of Bacillus anthracis.</title>
        <authorList>
            <person name="Zwick M.E."/>
            <person name="Joseph S.J."/>
            <person name="Didelot X."/>
            <person name="Chen P.E."/>
            <person name="Bishop-Lilly K.A."/>
            <person name="Stewart A.C."/>
            <person name="Willner K."/>
            <person name="Nolan N."/>
            <person name="Lentz S."/>
            <person name="Thomason M.K."/>
            <person name="Sozhamannan S."/>
            <person name="Mateczun A.J."/>
            <person name="Du L."/>
            <person name="Read T.D."/>
        </authorList>
    </citation>
    <scope>NUCLEOTIDE SEQUENCE [LARGE SCALE GENOMIC DNA]</scope>
    <source>
        <strain evidence="1">AH603</strain>
    </source>
</reference>
<gene>
    <name evidence="1" type="ORF">bcere0026_22120</name>
</gene>
<dbReference type="AlphaFoldDB" id="C2XU41"/>
<name>C2XU41_BACMY</name>